<dbReference type="EMBL" id="FORA01000001">
    <property type="protein sequence ID" value="SFI27402.1"/>
    <property type="molecule type" value="Genomic_DNA"/>
</dbReference>
<keyword evidence="14" id="KW-0443">Lipid metabolism</keyword>
<evidence type="ECO:0000256" key="9">
    <source>
        <dbReference type="ARBA" id="ARBA00022516"/>
    </source>
</evidence>
<evidence type="ECO:0000256" key="16">
    <source>
        <dbReference type="ARBA" id="ARBA00023209"/>
    </source>
</evidence>
<evidence type="ECO:0000256" key="4">
    <source>
        <dbReference type="ARBA" id="ARBA00005189"/>
    </source>
</evidence>
<dbReference type="PANTHER" id="PTHR46382">
    <property type="entry name" value="PHOSPHATIDATE CYTIDYLYLTRANSFERASE"/>
    <property type="match status" value="1"/>
</dbReference>
<evidence type="ECO:0000256" key="3">
    <source>
        <dbReference type="ARBA" id="ARBA00005119"/>
    </source>
</evidence>
<feature type="transmembrane region" description="Helical" evidence="19">
    <location>
        <begin position="46"/>
        <end position="79"/>
    </location>
</feature>
<evidence type="ECO:0000256" key="19">
    <source>
        <dbReference type="SAM" id="Phobius"/>
    </source>
</evidence>
<dbReference type="STRING" id="390807.SAMN04488095_0347"/>
<dbReference type="Pfam" id="PF01148">
    <property type="entry name" value="CTP_transf_1"/>
    <property type="match status" value="1"/>
</dbReference>
<evidence type="ECO:0000256" key="10">
    <source>
        <dbReference type="ARBA" id="ARBA00022679"/>
    </source>
</evidence>
<dbReference type="RefSeq" id="WP_245749085.1">
    <property type="nucleotide sequence ID" value="NZ_FORA01000001.1"/>
</dbReference>
<evidence type="ECO:0000256" key="18">
    <source>
        <dbReference type="RuleBase" id="RU003938"/>
    </source>
</evidence>
<proteinExistence type="inferred from homology"/>
<keyword evidence="17" id="KW-1208">Phospholipid metabolism</keyword>
<evidence type="ECO:0000256" key="1">
    <source>
        <dbReference type="ARBA" id="ARBA00001698"/>
    </source>
</evidence>
<keyword evidence="12 18" id="KW-0548">Nucleotidyltransferase</keyword>
<evidence type="ECO:0000256" key="8">
    <source>
        <dbReference type="ARBA" id="ARBA00022475"/>
    </source>
</evidence>
<feature type="transmembrane region" description="Helical" evidence="19">
    <location>
        <begin position="197"/>
        <end position="216"/>
    </location>
</feature>
<dbReference type="PANTHER" id="PTHR46382:SF1">
    <property type="entry name" value="PHOSPHATIDATE CYTIDYLYLTRANSFERASE"/>
    <property type="match status" value="1"/>
</dbReference>
<comment type="catalytic activity">
    <reaction evidence="1 18">
        <text>a 1,2-diacyl-sn-glycero-3-phosphate + CTP + H(+) = a CDP-1,2-diacyl-sn-glycerol + diphosphate</text>
        <dbReference type="Rhea" id="RHEA:16229"/>
        <dbReference type="ChEBI" id="CHEBI:15378"/>
        <dbReference type="ChEBI" id="CHEBI:33019"/>
        <dbReference type="ChEBI" id="CHEBI:37563"/>
        <dbReference type="ChEBI" id="CHEBI:58332"/>
        <dbReference type="ChEBI" id="CHEBI:58608"/>
        <dbReference type="EC" id="2.7.7.41"/>
    </reaction>
</comment>
<keyword evidence="16" id="KW-0594">Phospholipid biosynthesis</keyword>
<feature type="transmembrane region" description="Helical" evidence="19">
    <location>
        <begin position="99"/>
        <end position="125"/>
    </location>
</feature>
<evidence type="ECO:0000256" key="2">
    <source>
        <dbReference type="ARBA" id="ARBA00004651"/>
    </source>
</evidence>
<evidence type="ECO:0000256" key="5">
    <source>
        <dbReference type="ARBA" id="ARBA00010185"/>
    </source>
</evidence>
<keyword evidence="11 18" id="KW-0812">Transmembrane</keyword>
<dbReference type="GO" id="GO:0004605">
    <property type="term" value="F:phosphatidate cytidylyltransferase activity"/>
    <property type="evidence" value="ECO:0007669"/>
    <property type="project" value="UniProtKB-EC"/>
</dbReference>
<dbReference type="GO" id="GO:0016024">
    <property type="term" value="P:CDP-diacylglycerol biosynthetic process"/>
    <property type="evidence" value="ECO:0007669"/>
    <property type="project" value="UniProtKB-UniPathway"/>
</dbReference>
<evidence type="ECO:0000256" key="14">
    <source>
        <dbReference type="ARBA" id="ARBA00023098"/>
    </source>
</evidence>
<comment type="pathway">
    <text evidence="3 18">Phospholipid metabolism; CDP-diacylglycerol biosynthesis; CDP-diacylglycerol from sn-glycerol 3-phosphate: step 3/3.</text>
</comment>
<evidence type="ECO:0000256" key="17">
    <source>
        <dbReference type="ARBA" id="ARBA00023264"/>
    </source>
</evidence>
<evidence type="ECO:0000256" key="13">
    <source>
        <dbReference type="ARBA" id="ARBA00022989"/>
    </source>
</evidence>
<keyword evidence="15 19" id="KW-0472">Membrane</keyword>
<organism evidence="20 21">
    <name type="scientific">Jannaschia pohangensis</name>
    <dbReference type="NCBI Taxonomy" id="390807"/>
    <lineage>
        <taxon>Bacteria</taxon>
        <taxon>Pseudomonadati</taxon>
        <taxon>Pseudomonadota</taxon>
        <taxon>Alphaproteobacteria</taxon>
        <taxon>Rhodobacterales</taxon>
        <taxon>Roseobacteraceae</taxon>
        <taxon>Jannaschia</taxon>
    </lineage>
</organism>
<dbReference type="PROSITE" id="PS01315">
    <property type="entry name" value="CDS"/>
    <property type="match status" value="1"/>
</dbReference>
<feature type="transmembrane region" description="Helical" evidence="19">
    <location>
        <begin position="132"/>
        <end position="152"/>
    </location>
</feature>
<keyword evidence="10 18" id="KW-0808">Transferase</keyword>
<name>A0A1I3GVP2_9RHOB</name>
<evidence type="ECO:0000313" key="21">
    <source>
        <dbReference type="Proteomes" id="UP000199110"/>
    </source>
</evidence>
<evidence type="ECO:0000256" key="6">
    <source>
        <dbReference type="ARBA" id="ARBA00012487"/>
    </source>
</evidence>
<dbReference type="GO" id="GO:0005886">
    <property type="term" value="C:plasma membrane"/>
    <property type="evidence" value="ECO:0007669"/>
    <property type="project" value="UniProtKB-SubCell"/>
</dbReference>
<keyword evidence="9" id="KW-0444">Lipid biosynthesis</keyword>
<comment type="subcellular location">
    <subcellularLocation>
        <location evidence="2">Cell membrane</location>
        <topology evidence="2">Multi-pass membrane protein</topology>
    </subcellularLocation>
</comment>
<gene>
    <name evidence="20" type="ORF">SAMN04488095_0347</name>
</gene>
<keyword evidence="13 19" id="KW-1133">Transmembrane helix</keyword>
<evidence type="ECO:0000256" key="15">
    <source>
        <dbReference type="ARBA" id="ARBA00023136"/>
    </source>
</evidence>
<evidence type="ECO:0000256" key="12">
    <source>
        <dbReference type="ARBA" id="ARBA00022695"/>
    </source>
</evidence>
<dbReference type="EC" id="2.7.7.41" evidence="6 18"/>
<dbReference type="InterPro" id="IPR000374">
    <property type="entry name" value="PC_trans"/>
</dbReference>
<evidence type="ECO:0000256" key="11">
    <source>
        <dbReference type="ARBA" id="ARBA00022692"/>
    </source>
</evidence>
<reference evidence="20 21" key="1">
    <citation type="submission" date="2016-10" db="EMBL/GenBank/DDBJ databases">
        <authorList>
            <person name="de Groot N.N."/>
        </authorList>
    </citation>
    <scope>NUCLEOTIDE SEQUENCE [LARGE SCALE GENOMIC DNA]</scope>
    <source>
        <strain evidence="20 21">DSM 19073</strain>
    </source>
</reference>
<accession>A0A1I3GVP2</accession>
<keyword evidence="21" id="KW-1185">Reference proteome</keyword>
<feature type="transmembrane region" description="Helical" evidence="19">
    <location>
        <begin position="158"/>
        <end position="176"/>
    </location>
</feature>
<dbReference type="UniPathway" id="UPA00557">
    <property type="reaction ID" value="UER00614"/>
</dbReference>
<dbReference type="AlphaFoldDB" id="A0A1I3GVP2"/>
<evidence type="ECO:0000256" key="7">
    <source>
        <dbReference type="ARBA" id="ARBA00019373"/>
    </source>
</evidence>
<evidence type="ECO:0000313" key="20">
    <source>
        <dbReference type="EMBL" id="SFI27402.1"/>
    </source>
</evidence>
<sequence length="292" mass="31611">MNDRIDPAIEDEEEEPPLFDFAMDQPLEPQVAGRFQDLIPRLSTAVVLFLIGGAAIWLGGLWFVGLISIITGVMLWELATMLRTGPKRARLMAVVGGGALFVANLIPIGFGLPLLMLVPMVGVAFIRRHRRIMVMFSLAMVLSGLSLTQHLTQFGLAWMVWLILVVVASDVCGYFAGRILGGPKFWPRVSPKKTWSGTIAGWLGAAIIGLIWTVWLDAGWETIGISIALAMMAQMGDIAESAVKRKMGVKDSSNLLPGHGGLFDRFDAMLGAALMLLVIESLSEFPPIPGVG</sequence>
<comment type="similarity">
    <text evidence="5 18">Belongs to the CDS family.</text>
</comment>
<dbReference type="Proteomes" id="UP000199110">
    <property type="component" value="Unassembled WGS sequence"/>
</dbReference>
<protein>
    <recommendedName>
        <fullName evidence="7 18">Phosphatidate cytidylyltransferase</fullName>
        <ecNumber evidence="6 18">2.7.7.41</ecNumber>
    </recommendedName>
</protein>
<comment type="pathway">
    <text evidence="4">Lipid metabolism.</text>
</comment>
<keyword evidence="8" id="KW-1003">Cell membrane</keyword>